<dbReference type="FunFam" id="3.30.70.2740:FF:000001">
    <property type="entry name" value="D-lactate dehydrogenase mitochondrial"/>
    <property type="match status" value="1"/>
</dbReference>
<evidence type="ECO:0000256" key="2">
    <source>
        <dbReference type="ARBA" id="ARBA00008000"/>
    </source>
</evidence>
<dbReference type="Pfam" id="PF02913">
    <property type="entry name" value="FAD-oxidase_C"/>
    <property type="match status" value="1"/>
</dbReference>
<dbReference type="RefSeq" id="WP_350353215.1">
    <property type="nucleotide sequence ID" value="NZ_CP158357.1"/>
</dbReference>
<protein>
    <submittedName>
        <fullName evidence="7">FAD-linked oxidase C-terminal domain-containing protein</fullName>
    </submittedName>
</protein>
<dbReference type="InterPro" id="IPR051914">
    <property type="entry name" value="FAD-linked_OxidoTrans_Type4"/>
</dbReference>
<dbReference type="FunFam" id="1.10.45.10:FF:000001">
    <property type="entry name" value="D-lactate dehydrogenase mitochondrial"/>
    <property type="match status" value="1"/>
</dbReference>
<reference evidence="7" key="1">
    <citation type="submission" date="2024-06" db="EMBL/GenBank/DDBJ databases">
        <title>Draft genome sequence of Microbacterium sp. strain A8/3-1, isolated from Oxytropis tragacanthoides Fisch. ex DC. Root nodules in the Altai region of Russia.</title>
        <authorList>
            <person name="Sazanova A."/>
            <person name="Guro P."/>
            <person name="Kuznetsova I."/>
            <person name="Belimov A."/>
            <person name="Safronova V."/>
        </authorList>
    </citation>
    <scope>NUCLEOTIDE SEQUENCE</scope>
    <source>
        <strain evidence="7">A8/3-1</strain>
    </source>
</reference>
<dbReference type="SUPFAM" id="SSF56176">
    <property type="entry name" value="FAD-binding/transporter-associated domain-like"/>
    <property type="match status" value="1"/>
</dbReference>
<comment type="cofactor">
    <cofactor evidence="1">
        <name>FAD</name>
        <dbReference type="ChEBI" id="CHEBI:57692"/>
    </cofactor>
</comment>
<dbReference type="SUPFAM" id="SSF55103">
    <property type="entry name" value="FAD-linked oxidases, C-terminal domain"/>
    <property type="match status" value="1"/>
</dbReference>
<evidence type="ECO:0000259" key="6">
    <source>
        <dbReference type="PROSITE" id="PS51387"/>
    </source>
</evidence>
<dbReference type="InterPro" id="IPR016164">
    <property type="entry name" value="FAD-linked_Oxase-like_C"/>
</dbReference>
<dbReference type="InterPro" id="IPR006094">
    <property type="entry name" value="Oxid_FAD_bind_N"/>
</dbReference>
<feature type="domain" description="FAD-binding PCMH-type" evidence="6">
    <location>
        <begin position="38"/>
        <end position="217"/>
    </location>
</feature>
<evidence type="ECO:0000313" key="7">
    <source>
        <dbReference type="EMBL" id="XBX80412.1"/>
    </source>
</evidence>
<dbReference type="GO" id="GO:0016491">
    <property type="term" value="F:oxidoreductase activity"/>
    <property type="evidence" value="ECO:0007669"/>
    <property type="project" value="UniProtKB-KW"/>
</dbReference>
<dbReference type="InterPro" id="IPR036318">
    <property type="entry name" value="FAD-bd_PCMH-like_sf"/>
</dbReference>
<dbReference type="PANTHER" id="PTHR42934:SF2">
    <property type="entry name" value="GLYCOLATE OXIDASE SUBUNIT GLCD"/>
    <property type="match status" value="1"/>
</dbReference>
<accession>A0AAU7W372</accession>
<dbReference type="Pfam" id="PF01565">
    <property type="entry name" value="FAD_binding_4"/>
    <property type="match status" value="1"/>
</dbReference>
<proteinExistence type="inferred from homology"/>
<keyword evidence="3" id="KW-0285">Flavoprotein</keyword>
<evidence type="ECO:0000256" key="3">
    <source>
        <dbReference type="ARBA" id="ARBA00022630"/>
    </source>
</evidence>
<keyword evidence="4" id="KW-0274">FAD</keyword>
<comment type="similarity">
    <text evidence="2">Belongs to the FAD-binding oxidoreductase/transferase type 4 family.</text>
</comment>
<dbReference type="PANTHER" id="PTHR42934">
    <property type="entry name" value="GLYCOLATE OXIDASE SUBUNIT GLCD"/>
    <property type="match status" value="1"/>
</dbReference>
<organism evidence="7">
    <name type="scientific">Microbacterium sp. A8/3-1</name>
    <dbReference type="NCBI Taxonomy" id="3160749"/>
    <lineage>
        <taxon>Bacteria</taxon>
        <taxon>Bacillati</taxon>
        <taxon>Actinomycetota</taxon>
        <taxon>Actinomycetes</taxon>
        <taxon>Micrococcales</taxon>
        <taxon>Microbacteriaceae</taxon>
        <taxon>Microbacterium</taxon>
    </lineage>
</organism>
<dbReference type="GO" id="GO:0071949">
    <property type="term" value="F:FAD binding"/>
    <property type="evidence" value="ECO:0007669"/>
    <property type="project" value="InterPro"/>
</dbReference>
<evidence type="ECO:0000256" key="5">
    <source>
        <dbReference type="ARBA" id="ARBA00023002"/>
    </source>
</evidence>
<dbReference type="Gene3D" id="3.30.465.10">
    <property type="match status" value="1"/>
</dbReference>
<dbReference type="InterPro" id="IPR016169">
    <property type="entry name" value="FAD-bd_PCMH_sub2"/>
</dbReference>
<gene>
    <name evidence="7" type="ORF">ABS642_10060</name>
</gene>
<dbReference type="AlphaFoldDB" id="A0AAU7W372"/>
<dbReference type="Gene3D" id="1.10.45.10">
    <property type="entry name" value="Vanillyl-alcohol Oxidase, Chain A, domain 4"/>
    <property type="match status" value="1"/>
</dbReference>
<sequence length="459" mass="47741">MSESALLADLAAVLPADRLTTDPDVLESYAHDDAEWAEWSLPAGLVRPRTPEEVQLVVQACLRHGAAVVARGAGTGLSGGANAVAGCIVISLERMNAVLEVDDLERLAVVQPGVVNDDLRARAAQHGLWYPPDPASSPWSTIGGNVATNAGGVCCVKYGVTRDYVLGMQVVTGTGELIRLGRRTAKGVAGYDLTGLLVGSEGTLGIVTEVTVRLRPLRPAEQTIAGYFDSLTDAGKAVREVAAAGLTPSALELIDRNCLRAVDEWKNMGLSADAAVVLLGRVDTPGAAGDEEAAALLSAFERGGATWADRSTDEAEGEALFAARRLAYPALERLGPVLTEDVCVPKAAVPEMLSRIEAIGRANDVLIANIAHAGDGNLHPLIVVPADDAEARARAEKAFVEIIDDALALGGTVTGEHGVGLLKREGLRSELSPAVLDMHRAVKAALDPAGILNPGKVIG</sequence>
<dbReference type="InterPro" id="IPR004113">
    <property type="entry name" value="FAD-bd_oxidored_4_C"/>
</dbReference>
<dbReference type="InterPro" id="IPR016171">
    <property type="entry name" value="Vanillyl_alc_oxidase_C-sub2"/>
</dbReference>
<dbReference type="InterPro" id="IPR016166">
    <property type="entry name" value="FAD-bd_PCMH"/>
</dbReference>
<dbReference type="EMBL" id="CP158357">
    <property type="protein sequence ID" value="XBX80412.1"/>
    <property type="molecule type" value="Genomic_DNA"/>
</dbReference>
<evidence type="ECO:0000256" key="1">
    <source>
        <dbReference type="ARBA" id="ARBA00001974"/>
    </source>
</evidence>
<dbReference type="PROSITE" id="PS51387">
    <property type="entry name" value="FAD_PCMH"/>
    <property type="match status" value="1"/>
</dbReference>
<evidence type="ECO:0000256" key="4">
    <source>
        <dbReference type="ARBA" id="ARBA00022827"/>
    </source>
</evidence>
<dbReference type="Gene3D" id="3.30.70.2740">
    <property type="match status" value="1"/>
</dbReference>
<name>A0AAU7W372_9MICO</name>
<keyword evidence="5" id="KW-0560">Oxidoreductase</keyword>